<dbReference type="AlphaFoldDB" id="A0A1W1Z6E4"/>
<dbReference type="Gene3D" id="1.10.260.40">
    <property type="entry name" value="lambda repressor-like DNA-binding domains"/>
    <property type="match status" value="1"/>
</dbReference>
<sequence length="175" mass="20736">MAVKKKVLETLTPEEIAESYVLPSHLTEKEREGAEAEFIATINKRRSLHNPTLNLKFRLLQFKLLIEDYISGNHYNPDYNFGYFLKLYMEIINKTQQDFANDIDISKYQLNHYCHNRREPNDSIMIRLEIHSNNAIPAVSWLKVVEKQKEHWLNTNQLLRKSETKHVSNRLQVIL</sequence>
<dbReference type="InterPro" id="IPR001387">
    <property type="entry name" value="Cro/C1-type_HTH"/>
</dbReference>
<proteinExistence type="predicted"/>
<protein>
    <submittedName>
        <fullName evidence="1">Uncharacterized protein</fullName>
    </submittedName>
</protein>
<keyword evidence="2" id="KW-1185">Reference proteome</keyword>
<dbReference type="OrthoDB" id="1493507at2"/>
<organism evidence="1 2">
    <name type="scientific">Pedobacter africanus</name>
    <dbReference type="NCBI Taxonomy" id="151894"/>
    <lineage>
        <taxon>Bacteria</taxon>
        <taxon>Pseudomonadati</taxon>
        <taxon>Bacteroidota</taxon>
        <taxon>Sphingobacteriia</taxon>
        <taxon>Sphingobacteriales</taxon>
        <taxon>Sphingobacteriaceae</taxon>
        <taxon>Pedobacter</taxon>
    </lineage>
</organism>
<dbReference type="Proteomes" id="UP000192756">
    <property type="component" value="Unassembled WGS sequence"/>
</dbReference>
<dbReference type="InterPro" id="IPR010982">
    <property type="entry name" value="Lambda_DNA-bd_dom_sf"/>
</dbReference>
<evidence type="ECO:0000313" key="1">
    <source>
        <dbReference type="EMBL" id="SMC44019.1"/>
    </source>
</evidence>
<dbReference type="EMBL" id="FWXT01000001">
    <property type="protein sequence ID" value="SMC44019.1"/>
    <property type="molecule type" value="Genomic_DNA"/>
</dbReference>
<dbReference type="GO" id="GO:0003677">
    <property type="term" value="F:DNA binding"/>
    <property type="evidence" value="ECO:0007669"/>
    <property type="project" value="InterPro"/>
</dbReference>
<dbReference type="RefSeq" id="WP_084236761.1">
    <property type="nucleotide sequence ID" value="NZ_FWXT01000001.1"/>
</dbReference>
<evidence type="ECO:0000313" key="2">
    <source>
        <dbReference type="Proteomes" id="UP000192756"/>
    </source>
</evidence>
<reference evidence="2" key="1">
    <citation type="submission" date="2017-04" db="EMBL/GenBank/DDBJ databases">
        <authorList>
            <person name="Varghese N."/>
            <person name="Submissions S."/>
        </authorList>
    </citation>
    <scope>NUCLEOTIDE SEQUENCE [LARGE SCALE GENOMIC DNA]</scope>
    <source>
        <strain evidence="2">DSM 12126</strain>
    </source>
</reference>
<accession>A0A1W1Z6E4</accession>
<dbReference type="CDD" id="cd00093">
    <property type="entry name" value="HTH_XRE"/>
    <property type="match status" value="1"/>
</dbReference>
<name>A0A1W1Z6E4_9SPHI</name>
<gene>
    <name evidence="1" type="ORF">SAMN04488524_0417</name>
</gene>
<dbReference type="SUPFAM" id="SSF47413">
    <property type="entry name" value="lambda repressor-like DNA-binding domains"/>
    <property type="match status" value="1"/>
</dbReference>